<evidence type="ECO:0008006" key="3">
    <source>
        <dbReference type="Google" id="ProtNLM"/>
    </source>
</evidence>
<reference evidence="1 2" key="1">
    <citation type="journal article" date="2013" name="Genome Announc.">
        <title>Draft Genome Sequence of Cesiribacter andamanensis Strain AMV16T, Isolated from a Soil Sample from a Mud Volcano in the Andaman Islands, India.</title>
        <authorList>
            <person name="Shivaji S."/>
            <person name="Ara S."/>
            <person name="Begum Z."/>
            <person name="Srinivas T.N."/>
            <person name="Singh A."/>
            <person name="Kumar Pinnaka A."/>
        </authorList>
    </citation>
    <scope>NUCLEOTIDE SEQUENCE [LARGE SCALE GENOMIC DNA]</scope>
    <source>
        <strain evidence="1 2">AMV16</strain>
    </source>
</reference>
<sequence>MLIAGTGFSQHRTYLKAGLGATTLQDFTDTPYPVQYSPILSYQLGVGHRIPLTERLSLRGEVVYLTKGYTFSHYNADRVQFHCIGLSVVGAVKLFDFLELEGGLMPNRALMISNQNGSFHNTPYRMGDLALLVGAGIRLSDRISLAPTLQYGLFRAAPTLISFTDEDTNTLVNISLRQHHLQGMLSVRYML</sequence>
<accession>M7N2D1</accession>
<protein>
    <recommendedName>
        <fullName evidence="3">Outer membrane protein beta-barrel domain-containing protein</fullName>
    </recommendedName>
</protein>
<dbReference type="EMBL" id="AODQ01000044">
    <property type="protein sequence ID" value="EMR02818.1"/>
    <property type="molecule type" value="Genomic_DNA"/>
</dbReference>
<keyword evidence="2" id="KW-1185">Reference proteome</keyword>
<gene>
    <name evidence="1" type="ORF">ADICEAN_02026</name>
</gene>
<evidence type="ECO:0000313" key="2">
    <source>
        <dbReference type="Proteomes" id="UP000011910"/>
    </source>
</evidence>
<evidence type="ECO:0000313" key="1">
    <source>
        <dbReference type="EMBL" id="EMR02818.1"/>
    </source>
</evidence>
<name>M7N2D1_9BACT</name>
<dbReference type="RefSeq" id="WP_009195421.1">
    <property type="nucleotide sequence ID" value="NZ_AODQ01000044.1"/>
</dbReference>
<dbReference type="STRING" id="1279009.ADICEAN_02026"/>
<dbReference type="AlphaFoldDB" id="M7N2D1"/>
<organism evidence="1 2">
    <name type="scientific">Cesiribacter andamanensis AMV16</name>
    <dbReference type="NCBI Taxonomy" id="1279009"/>
    <lineage>
        <taxon>Bacteria</taxon>
        <taxon>Pseudomonadati</taxon>
        <taxon>Bacteroidota</taxon>
        <taxon>Cytophagia</taxon>
        <taxon>Cytophagales</taxon>
        <taxon>Cesiribacteraceae</taxon>
        <taxon>Cesiribacter</taxon>
    </lineage>
</organism>
<proteinExistence type="predicted"/>
<comment type="caution">
    <text evidence="1">The sequence shown here is derived from an EMBL/GenBank/DDBJ whole genome shotgun (WGS) entry which is preliminary data.</text>
</comment>
<dbReference type="Proteomes" id="UP000011910">
    <property type="component" value="Unassembled WGS sequence"/>
</dbReference>